<accession>A0A392R0S0</accession>
<dbReference type="EMBL" id="LXQA010175384">
    <property type="protein sequence ID" value="MCI29847.1"/>
    <property type="molecule type" value="Genomic_DNA"/>
</dbReference>
<keyword evidence="2" id="KW-1185">Reference proteome</keyword>
<dbReference type="AlphaFoldDB" id="A0A392R0S0"/>
<proteinExistence type="predicted"/>
<evidence type="ECO:0000313" key="2">
    <source>
        <dbReference type="Proteomes" id="UP000265520"/>
    </source>
</evidence>
<dbReference type="Proteomes" id="UP000265520">
    <property type="component" value="Unassembled WGS sequence"/>
</dbReference>
<sequence>EEDPFFLHLMAIYSGSEIIRSLSEEGLAERGRSRLASSPFFTDGFADTWPLTALARFVSLWLT</sequence>
<reference evidence="1 2" key="1">
    <citation type="journal article" date="2018" name="Front. Plant Sci.">
        <title>Red Clover (Trifolium pratense) and Zigzag Clover (T. medium) - A Picture of Genomic Similarities and Differences.</title>
        <authorList>
            <person name="Dluhosova J."/>
            <person name="Istvanek J."/>
            <person name="Nedelnik J."/>
            <person name="Repkova J."/>
        </authorList>
    </citation>
    <scope>NUCLEOTIDE SEQUENCE [LARGE SCALE GENOMIC DNA]</scope>
    <source>
        <strain evidence="2">cv. 10/8</strain>
        <tissue evidence="1">Leaf</tissue>
    </source>
</reference>
<protein>
    <submittedName>
        <fullName evidence="1">Uncharacterized protein</fullName>
    </submittedName>
</protein>
<comment type="caution">
    <text evidence="1">The sequence shown here is derived from an EMBL/GenBank/DDBJ whole genome shotgun (WGS) entry which is preliminary data.</text>
</comment>
<evidence type="ECO:0000313" key="1">
    <source>
        <dbReference type="EMBL" id="MCI29847.1"/>
    </source>
</evidence>
<organism evidence="1 2">
    <name type="scientific">Trifolium medium</name>
    <dbReference type="NCBI Taxonomy" id="97028"/>
    <lineage>
        <taxon>Eukaryota</taxon>
        <taxon>Viridiplantae</taxon>
        <taxon>Streptophyta</taxon>
        <taxon>Embryophyta</taxon>
        <taxon>Tracheophyta</taxon>
        <taxon>Spermatophyta</taxon>
        <taxon>Magnoliopsida</taxon>
        <taxon>eudicotyledons</taxon>
        <taxon>Gunneridae</taxon>
        <taxon>Pentapetalae</taxon>
        <taxon>rosids</taxon>
        <taxon>fabids</taxon>
        <taxon>Fabales</taxon>
        <taxon>Fabaceae</taxon>
        <taxon>Papilionoideae</taxon>
        <taxon>50 kb inversion clade</taxon>
        <taxon>NPAAA clade</taxon>
        <taxon>Hologalegina</taxon>
        <taxon>IRL clade</taxon>
        <taxon>Trifolieae</taxon>
        <taxon>Trifolium</taxon>
    </lineage>
</organism>
<name>A0A392R0S0_9FABA</name>
<feature type="non-terminal residue" evidence="1">
    <location>
        <position position="1"/>
    </location>
</feature>